<dbReference type="KEGG" id="dma:DMR_40750"/>
<keyword evidence="6" id="KW-0769">Symport</keyword>
<evidence type="ECO:0000256" key="9">
    <source>
        <dbReference type="SAM" id="Phobius"/>
    </source>
</evidence>
<dbReference type="AlphaFoldDB" id="C4XP65"/>
<feature type="transmembrane region" description="Helical" evidence="9">
    <location>
        <begin position="99"/>
        <end position="120"/>
    </location>
</feature>
<evidence type="ECO:0000313" key="11">
    <source>
        <dbReference type="EMBL" id="BAH77566.1"/>
    </source>
</evidence>
<dbReference type="PROSITE" id="PS50850">
    <property type="entry name" value="MFS"/>
    <property type="match status" value="1"/>
</dbReference>
<keyword evidence="3" id="KW-0813">Transport</keyword>
<protein>
    <submittedName>
        <fullName evidence="11">Major facilitator superfamily protein</fullName>
    </submittedName>
</protein>
<dbReference type="InterPro" id="IPR036259">
    <property type="entry name" value="MFS_trans_sf"/>
</dbReference>
<sequence length="477" mass="51773">MPLDREKSDKSTEKEADSTAITKAMDLMTSIILLRQNRIVRGRPNGRDNRPSTLNKNLFGGVIGNMLEWYDFAVFGFLAPVIGNNFFPSDNPLDSLLSAFGVFAAAFIARPLGGIFFGYVGDHFGRKKALQFSVLLMAVPTVLMGLLPTHAAIGTLAPILLVLLRLIQGLSVGGELIGSIAFVAETAPLKQRGYYSSWTFASSYTGMTLGSLSAVGLYAALGTQAMQDWGWRIPFLSGIVIALAAYWIRRELTETPIFKRMQHGGQVDANPLHEALQLVPGDIFHAFALVALVGGGFYTLFIWWPTFLTDYLHPGIPHAAALNTVSLIVLIILIPIAGRLSDIYGRRPLLVWSSAGLTLLSWPLFLLATQGGLLPALVSQLCFSALMGLFLGPIPATLVEMFPARYRYSAIGLSYNISLCCFGGTAPLLATWLVKHYQTISAPALYVVALSGLNLIAALALPQGQPHRPQRDLLQEL</sequence>
<dbReference type="PROSITE" id="PS00217">
    <property type="entry name" value="SUGAR_TRANSPORT_2"/>
    <property type="match status" value="1"/>
</dbReference>
<organism evidence="11 12">
    <name type="scientific">Solidesulfovibrio magneticus (strain ATCC 700980 / DSM 13731 / RS-1)</name>
    <name type="common">Desulfovibrio magneticus</name>
    <dbReference type="NCBI Taxonomy" id="573370"/>
    <lineage>
        <taxon>Bacteria</taxon>
        <taxon>Pseudomonadati</taxon>
        <taxon>Thermodesulfobacteriota</taxon>
        <taxon>Desulfovibrionia</taxon>
        <taxon>Desulfovibrionales</taxon>
        <taxon>Desulfovibrionaceae</taxon>
        <taxon>Solidesulfovibrio</taxon>
    </lineage>
</organism>
<evidence type="ECO:0000313" key="12">
    <source>
        <dbReference type="Proteomes" id="UP000009071"/>
    </source>
</evidence>
<evidence type="ECO:0000256" key="3">
    <source>
        <dbReference type="ARBA" id="ARBA00022448"/>
    </source>
</evidence>
<keyword evidence="8 9" id="KW-0472">Membrane</keyword>
<accession>C4XP65</accession>
<dbReference type="PANTHER" id="PTHR43528:SF1">
    <property type="entry name" value="ALPHA-KETOGLUTARATE PERMEASE"/>
    <property type="match status" value="1"/>
</dbReference>
<gene>
    <name evidence="11" type="ordered locus">DMR_40750</name>
</gene>
<feature type="transmembrane region" description="Helical" evidence="9">
    <location>
        <begin position="349"/>
        <end position="367"/>
    </location>
</feature>
<feature type="transmembrane region" description="Helical" evidence="9">
    <location>
        <begin position="440"/>
        <end position="461"/>
    </location>
</feature>
<evidence type="ECO:0000256" key="5">
    <source>
        <dbReference type="ARBA" id="ARBA00022692"/>
    </source>
</evidence>
<feature type="transmembrane region" description="Helical" evidence="9">
    <location>
        <begin position="283"/>
        <end position="304"/>
    </location>
</feature>
<proteinExistence type="inferred from homology"/>
<feature type="transmembrane region" description="Helical" evidence="9">
    <location>
        <begin position="316"/>
        <end position="337"/>
    </location>
</feature>
<feature type="transmembrane region" description="Helical" evidence="9">
    <location>
        <begin position="132"/>
        <end position="153"/>
    </location>
</feature>
<keyword evidence="4" id="KW-1003">Cell membrane</keyword>
<evidence type="ECO:0000256" key="2">
    <source>
        <dbReference type="ARBA" id="ARBA00008240"/>
    </source>
</evidence>
<dbReference type="Proteomes" id="UP000009071">
    <property type="component" value="Chromosome"/>
</dbReference>
<dbReference type="RefSeq" id="WP_015862695.1">
    <property type="nucleotide sequence ID" value="NC_012796.1"/>
</dbReference>
<reference evidence="11 12" key="1">
    <citation type="journal article" date="2009" name="Genome Res.">
        <title>Whole genome sequence of Desulfovibrio magneticus strain RS-1 revealed common gene clusters in magnetotactic bacteria.</title>
        <authorList>
            <person name="Nakazawa H."/>
            <person name="Arakaki A."/>
            <person name="Narita-Yamada S."/>
            <person name="Yashiro I."/>
            <person name="Jinno K."/>
            <person name="Aoki N."/>
            <person name="Tsuruyama A."/>
            <person name="Okamura Y."/>
            <person name="Tanikawa S."/>
            <person name="Fujita N."/>
            <person name="Takeyama H."/>
            <person name="Matsunaga T."/>
        </authorList>
    </citation>
    <scope>NUCLEOTIDE SEQUENCE [LARGE SCALE GENOMIC DNA]</scope>
    <source>
        <strain evidence="12">ATCC 700980 / DSM 13731 / RS-1</strain>
    </source>
</reference>
<evidence type="ECO:0000256" key="7">
    <source>
        <dbReference type="ARBA" id="ARBA00022989"/>
    </source>
</evidence>
<comment type="similarity">
    <text evidence="2">Belongs to the major facilitator superfamily. Metabolite:H+ Symporter (MHS) family (TC 2.A.1.6) family.</text>
</comment>
<dbReference type="Gene3D" id="1.20.1250.20">
    <property type="entry name" value="MFS general substrate transporter like domains"/>
    <property type="match status" value="2"/>
</dbReference>
<evidence type="ECO:0000256" key="4">
    <source>
        <dbReference type="ARBA" id="ARBA00022475"/>
    </source>
</evidence>
<evidence type="ECO:0000256" key="6">
    <source>
        <dbReference type="ARBA" id="ARBA00022847"/>
    </source>
</evidence>
<feature type="transmembrane region" description="Helical" evidence="9">
    <location>
        <begin position="159"/>
        <end position="183"/>
    </location>
</feature>
<comment type="subcellular location">
    <subcellularLocation>
        <location evidence="1">Cell membrane</location>
        <topology evidence="1">Multi-pass membrane protein</topology>
    </subcellularLocation>
</comment>
<dbReference type="HOGENOM" id="CLU_001265_39_0_7"/>
<dbReference type="FunFam" id="1.20.1250.20:FF:000001">
    <property type="entry name" value="Dicarboxylate MFS transporter"/>
    <property type="match status" value="1"/>
</dbReference>
<dbReference type="SUPFAM" id="SSF103473">
    <property type="entry name" value="MFS general substrate transporter"/>
    <property type="match status" value="1"/>
</dbReference>
<evidence type="ECO:0000259" key="10">
    <source>
        <dbReference type="PROSITE" id="PS50850"/>
    </source>
</evidence>
<dbReference type="eggNOG" id="COG0477">
    <property type="taxonomic scope" value="Bacteria"/>
</dbReference>
<dbReference type="InterPro" id="IPR020846">
    <property type="entry name" value="MFS_dom"/>
</dbReference>
<dbReference type="PROSITE" id="PS00216">
    <property type="entry name" value="SUGAR_TRANSPORT_1"/>
    <property type="match status" value="1"/>
</dbReference>
<dbReference type="InterPro" id="IPR005829">
    <property type="entry name" value="Sugar_transporter_CS"/>
</dbReference>
<dbReference type="EMBL" id="AP010904">
    <property type="protein sequence ID" value="BAH77566.1"/>
    <property type="molecule type" value="Genomic_DNA"/>
</dbReference>
<evidence type="ECO:0000256" key="8">
    <source>
        <dbReference type="ARBA" id="ARBA00023136"/>
    </source>
</evidence>
<feature type="transmembrane region" description="Helical" evidence="9">
    <location>
        <begin position="373"/>
        <end position="392"/>
    </location>
</feature>
<name>C4XP65_SOLM1</name>
<feature type="transmembrane region" description="Helical" evidence="9">
    <location>
        <begin position="413"/>
        <end position="434"/>
    </location>
</feature>
<feature type="transmembrane region" description="Helical" evidence="9">
    <location>
        <begin position="204"/>
        <end position="223"/>
    </location>
</feature>
<dbReference type="GO" id="GO:0005886">
    <property type="term" value="C:plasma membrane"/>
    <property type="evidence" value="ECO:0007669"/>
    <property type="project" value="UniProtKB-SubCell"/>
</dbReference>
<keyword evidence="5 9" id="KW-0812">Transmembrane</keyword>
<feature type="transmembrane region" description="Helical" evidence="9">
    <location>
        <begin position="229"/>
        <end position="248"/>
    </location>
</feature>
<dbReference type="GO" id="GO:0015293">
    <property type="term" value="F:symporter activity"/>
    <property type="evidence" value="ECO:0007669"/>
    <property type="project" value="UniProtKB-KW"/>
</dbReference>
<dbReference type="PANTHER" id="PTHR43528">
    <property type="entry name" value="ALPHA-KETOGLUTARATE PERMEASE"/>
    <property type="match status" value="1"/>
</dbReference>
<dbReference type="InterPro" id="IPR051084">
    <property type="entry name" value="H+-coupled_symporters"/>
</dbReference>
<evidence type="ECO:0000256" key="1">
    <source>
        <dbReference type="ARBA" id="ARBA00004651"/>
    </source>
</evidence>
<dbReference type="Pfam" id="PF07690">
    <property type="entry name" value="MFS_1"/>
    <property type="match status" value="1"/>
</dbReference>
<dbReference type="STRING" id="573370.DMR_40750"/>
<dbReference type="InterPro" id="IPR011701">
    <property type="entry name" value="MFS"/>
</dbReference>
<keyword evidence="7 9" id="KW-1133">Transmembrane helix</keyword>
<keyword evidence="12" id="KW-1185">Reference proteome</keyword>
<feature type="domain" description="Major facilitator superfamily (MFS) profile" evidence="10">
    <location>
        <begin position="57"/>
        <end position="466"/>
    </location>
</feature>
<dbReference type="OrthoDB" id="6766492at2"/>